<dbReference type="PANTHER" id="PTHR11604:SF0">
    <property type="entry name" value="PROFILIN"/>
    <property type="match status" value="1"/>
</dbReference>
<dbReference type="SUPFAM" id="SSF55770">
    <property type="entry name" value="Profilin (actin-binding protein)"/>
    <property type="match status" value="2"/>
</dbReference>
<keyword evidence="9" id="KW-1185">Reference proteome</keyword>
<dbReference type="Pfam" id="PF00235">
    <property type="entry name" value="Profilin"/>
    <property type="match status" value="2"/>
</dbReference>
<dbReference type="Proteomes" id="UP001195483">
    <property type="component" value="Unassembled WGS sequence"/>
</dbReference>
<dbReference type="AlphaFoldDB" id="A0AAE0T2Z8"/>
<evidence type="ECO:0000256" key="6">
    <source>
        <dbReference type="ARBA" id="ARBA00023212"/>
    </source>
</evidence>
<comment type="subunit">
    <text evidence="3">Occurs in many kinds of cells as a complex with monomeric actin in a 1:1 ratio.</text>
</comment>
<evidence type="ECO:0000256" key="7">
    <source>
        <dbReference type="RuleBase" id="RU003909"/>
    </source>
</evidence>
<gene>
    <name evidence="8" type="ORF">CHS0354_017902</name>
</gene>
<comment type="caution">
    <text evidence="8">The sequence shown here is derived from an EMBL/GenBank/DDBJ whole genome shotgun (WGS) entry which is preliminary data.</text>
</comment>
<dbReference type="GO" id="GO:0005856">
    <property type="term" value="C:cytoskeleton"/>
    <property type="evidence" value="ECO:0007669"/>
    <property type="project" value="UniProtKB-SubCell"/>
</dbReference>
<comment type="similarity">
    <text evidence="2 7">Belongs to the profilin family.</text>
</comment>
<proteinExistence type="inferred from homology"/>
<evidence type="ECO:0000256" key="2">
    <source>
        <dbReference type="ARBA" id="ARBA00010058"/>
    </source>
</evidence>
<dbReference type="GO" id="GO:0003785">
    <property type="term" value="F:actin monomer binding"/>
    <property type="evidence" value="ECO:0007669"/>
    <property type="project" value="TreeGrafter"/>
</dbReference>
<dbReference type="InterPro" id="IPR048278">
    <property type="entry name" value="PFN"/>
</dbReference>
<keyword evidence="5 7" id="KW-0009">Actin-binding</keyword>
<evidence type="ECO:0000256" key="1">
    <source>
        <dbReference type="ARBA" id="ARBA00004245"/>
    </source>
</evidence>
<dbReference type="SMART" id="SM00392">
    <property type="entry name" value="PROF"/>
    <property type="match status" value="1"/>
</dbReference>
<organism evidence="8 9">
    <name type="scientific">Potamilus streckersoni</name>
    <dbReference type="NCBI Taxonomy" id="2493646"/>
    <lineage>
        <taxon>Eukaryota</taxon>
        <taxon>Metazoa</taxon>
        <taxon>Spiralia</taxon>
        <taxon>Lophotrochozoa</taxon>
        <taxon>Mollusca</taxon>
        <taxon>Bivalvia</taxon>
        <taxon>Autobranchia</taxon>
        <taxon>Heteroconchia</taxon>
        <taxon>Palaeoheterodonta</taxon>
        <taxon>Unionida</taxon>
        <taxon>Unionoidea</taxon>
        <taxon>Unionidae</taxon>
        <taxon>Ambleminae</taxon>
        <taxon>Lampsilini</taxon>
        <taxon>Potamilus</taxon>
    </lineage>
</organism>
<reference evidence="8" key="2">
    <citation type="journal article" date="2021" name="Genome Biol. Evol.">
        <title>Developing a high-quality reference genome for a parasitic bivalve with doubly uniparental inheritance (Bivalvia: Unionida).</title>
        <authorList>
            <person name="Smith C.H."/>
        </authorList>
    </citation>
    <scope>NUCLEOTIDE SEQUENCE</scope>
    <source>
        <strain evidence="8">CHS0354</strain>
        <tissue evidence="8">Mantle</tissue>
    </source>
</reference>
<keyword evidence="4" id="KW-0963">Cytoplasm</keyword>
<reference evidence="8" key="1">
    <citation type="journal article" date="2021" name="Genome Biol. Evol.">
        <title>A High-Quality Reference Genome for a Parasitic Bivalve with Doubly Uniparental Inheritance (Bivalvia: Unionida).</title>
        <authorList>
            <person name="Smith C.H."/>
        </authorList>
    </citation>
    <scope>NUCLEOTIDE SEQUENCE</scope>
    <source>
        <strain evidence="8">CHS0354</strain>
    </source>
</reference>
<evidence type="ECO:0000313" key="9">
    <source>
        <dbReference type="Proteomes" id="UP001195483"/>
    </source>
</evidence>
<dbReference type="PANTHER" id="PTHR11604">
    <property type="entry name" value="PROFILIN"/>
    <property type="match status" value="1"/>
</dbReference>
<dbReference type="Gene3D" id="3.30.450.30">
    <property type="entry name" value="Dynein light chain 2a, cytoplasmic"/>
    <property type="match status" value="2"/>
</dbReference>
<evidence type="ECO:0000256" key="3">
    <source>
        <dbReference type="ARBA" id="ARBA00011583"/>
    </source>
</evidence>
<sequence>MSWKDYVENQLLIPGDMSGAGIFGLDGNKWSVMGKVVDEITPPEMERLVKIIQGVDKEFSGIKLGGKSYLYCKHDETDRCILVSRILPSDSKEEKFFCCGYLANQCIAFGVILDKFEVGKPMMSINLIAHERSEEKRIKQYTFDVVNCGQYAPMYSNSLGEQDRFKKGTNFYIRSYSIMSWQSYARDHLKEAGAMLSAGIYGKDGAPWATEGDIAAGIKNNEIVRLVQIVEGREKNFLDIMLGGKKYVYTRHDEDDRFVYLTKSSGGSGDDKNYCCVYVSKQCVLLGFVGENHKMGNCSTVCCKLRDYLNGAGY</sequence>
<reference evidence="8" key="3">
    <citation type="submission" date="2023-05" db="EMBL/GenBank/DDBJ databases">
        <authorList>
            <person name="Smith C.H."/>
        </authorList>
    </citation>
    <scope>NUCLEOTIDE SEQUENCE</scope>
    <source>
        <strain evidence="8">CHS0354</strain>
        <tissue evidence="8">Mantle</tissue>
    </source>
</reference>
<name>A0AAE0T2Z8_9BIVA</name>
<evidence type="ECO:0000256" key="4">
    <source>
        <dbReference type="ARBA" id="ARBA00022490"/>
    </source>
</evidence>
<evidence type="ECO:0000313" key="8">
    <source>
        <dbReference type="EMBL" id="KAK3602696.1"/>
    </source>
</evidence>
<protein>
    <recommendedName>
        <fullName evidence="7">Profilin</fullName>
    </recommendedName>
</protein>
<comment type="subcellular location">
    <subcellularLocation>
        <location evidence="1">Cytoplasm</location>
        <location evidence="1">Cytoskeleton</location>
    </subcellularLocation>
</comment>
<dbReference type="EMBL" id="JAEAOA010001104">
    <property type="protein sequence ID" value="KAK3602696.1"/>
    <property type="molecule type" value="Genomic_DNA"/>
</dbReference>
<dbReference type="PRINTS" id="PR00392">
    <property type="entry name" value="PROFILIN"/>
</dbReference>
<dbReference type="InterPro" id="IPR036140">
    <property type="entry name" value="PFN_sf"/>
</dbReference>
<accession>A0AAE0T2Z8</accession>
<dbReference type="InterPro" id="IPR005455">
    <property type="entry name" value="PFN_euk"/>
</dbReference>
<keyword evidence="6" id="KW-0206">Cytoskeleton</keyword>
<dbReference type="GO" id="GO:0005938">
    <property type="term" value="C:cell cortex"/>
    <property type="evidence" value="ECO:0007669"/>
    <property type="project" value="TreeGrafter"/>
</dbReference>
<evidence type="ECO:0000256" key="5">
    <source>
        <dbReference type="ARBA" id="ARBA00023203"/>
    </source>
</evidence>